<reference evidence="1 2" key="1">
    <citation type="submission" date="2015-01" db="EMBL/GenBank/DDBJ databases">
        <title>Evolution of Trichinella species and genotypes.</title>
        <authorList>
            <person name="Korhonen P.K."/>
            <person name="Edoardo P."/>
            <person name="Giuseppe L.R."/>
            <person name="Gasser R.B."/>
        </authorList>
    </citation>
    <scope>NUCLEOTIDE SEQUENCE [LARGE SCALE GENOMIC DNA]</scope>
    <source>
        <strain evidence="1">ISS1980</strain>
    </source>
</reference>
<evidence type="ECO:0000313" key="1">
    <source>
        <dbReference type="EMBL" id="KRZ66799.1"/>
    </source>
</evidence>
<sequence>MLKNNTANAQSEKKLHGPKNEQWCFNLPALTSSVVQVMHAKQQQQQQHQHPTQFANFSMTTPRDPIFSFILWTVFNVEKSRNAG</sequence>
<gene>
    <name evidence="1" type="ORF">T10_6275</name>
</gene>
<keyword evidence="2" id="KW-1185">Reference proteome</keyword>
<proteinExistence type="predicted"/>
<accession>A0A0V1M530</accession>
<dbReference type="AlphaFoldDB" id="A0A0V1M530"/>
<organism evidence="1 2">
    <name type="scientific">Trichinella papuae</name>
    <dbReference type="NCBI Taxonomy" id="268474"/>
    <lineage>
        <taxon>Eukaryota</taxon>
        <taxon>Metazoa</taxon>
        <taxon>Ecdysozoa</taxon>
        <taxon>Nematoda</taxon>
        <taxon>Enoplea</taxon>
        <taxon>Dorylaimia</taxon>
        <taxon>Trichinellida</taxon>
        <taxon>Trichinellidae</taxon>
        <taxon>Trichinella</taxon>
    </lineage>
</organism>
<dbReference type="Proteomes" id="UP000054843">
    <property type="component" value="Unassembled WGS sequence"/>
</dbReference>
<dbReference type="EMBL" id="JYDO01000224">
    <property type="protein sequence ID" value="KRZ66799.1"/>
    <property type="molecule type" value="Genomic_DNA"/>
</dbReference>
<name>A0A0V1M530_9BILA</name>
<comment type="caution">
    <text evidence="1">The sequence shown here is derived from an EMBL/GenBank/DDBJ whole genome shotgun (WGS) entry which is preliminary data.</text>
</comment>
<evidence type="ECO:0000313" key="2">
    <source>
        <dbReference type="Proteomes" id="UP000054843"/>
    </source>
</evidence>
<protein>
    <submittedName>
        <fullName evidence="1">Uncharacterized protein</fullName>
    </submittedName>
</protein>